<keyword evidence="15" id="KW-1185">Reference proteome</keyword>
<dbReference type="Gene3D" id="1.10.630.10">
    <property type="entry name" value="Cytochrome P450"/>
    <property type="match status" value="1"/>
</dbReference>
<evidence type="ECO:0000256" key="12">
    <source>
        <dbReference type="RuleBase" id="RU000461"/>
    </source>
</evidence>
<keyword evidence="8" id="KW-0492">Microsome</keyword>
<evidence type="ECO:0000256" key="5">
    <source>
        <dbReference type="ARBA" id="ARBA00022617"/>
    </source>
</evidence>
<dbReference type="PRINTS" id="PR00385">
    <property type="entry name" value="P450"/>
</dbReference>
<dbReference type="InterPro" id="IPR002401">
    <property type="entry name" value="Cyt_P450_E_grp-I"/>
</dbReference>
<evidence type="ECO:0000256" key="9">
    <source>
        <dbReference type="ARBA" id="ARBA00023002"/>
    </source>
</evidence>
<comment type="caution">
    <text evidence="14">The sequence shown here is derived from an EMBL/GenBank/DDBJ whole genome shotgun (WGS) entry which is preliminary data.</text>
</comment>
<evidence type="ECO:0000313" key="14">
    <source>
        <dbReference type="EMBL" id="CAI9585505.1"/>
    </source>
</evidence>
<dbReference type="InterPro" id="IPR050182">
    <property type="entry name" value="Cytochrome_P450_fam2"/>
</dbReference>
<evidence type="ECO:0000256" key="2">
    <source>
        <dbReference type="ARBA" id="ARBA00004524"/>
    </source>
</evidence>
<reference evidence="14" key="1">
    <citation type="submission" date="2023-05" db="EMBL/GenBank/DDBJ databases">
        <authorList>
            <person name="Stuckert A."/>
        </authorList>
    </citation>
    <scope>NUCLEOTIDE SEQUENCE</scope>
</reference>
<keyword evidence="12" id="KW-0503">Monooxygenase</keyword>
<keyword evidence="6 12" id="KW-0479">Metal-binding</keyword>
<dbReference type="PANTHER" id="PTHR24300">
    <property type="entry name" value="CYTOCHROME P450 508A4-RELATED"/>
    <property type="match status" value="1"/>
</dbReference>
<feature type="compositionally biased region" description="Polar residues" evidence="13">
    <location>
        <begin position="348"/>
        <end position="362"/>
    </location>
</feature>
<comment type="cofactor">
    <cofactor evidence="1">
        <name>heme</name>
        <dbReference type="ChEBI" id="CHEBI:30413"/>
    </cofactor>
</comment>
<gene>
    <name evidence="14" type="ORF">SPARVUS_LOCUS10235968</name>
</gene>
<sequence>MTLKNFGMGKRSIEERIQEEARCLVAELKSYKGKSIDPTKILAKCVSNIICSIVFGDRFEYDDKDYSILLSILNVWSRDMSSTFGQLQVLLPGLMKYIPGPHKRIYQHMAHMLNFVTQRVEKNKQTLDQDSPRDFIDCFLIKHQQVSPTKPQNSNMVNMLTTIFNLFIAGSETVSITLRHGFLVLLKYPDIQAKIQEEIHKVIGENRSPNMDDRTKMPYTDAVIHEIQRFCDVSPMSLPHAVTRDTEFKGYTIPKGTDVYPLLCSVLRDPKHYATPHKFNPGHFLDENGCLKKNEAFMPFSAGKRMCLGESLARMELFIFLTSVLQSFTLSSEMTFTEEDISPKMSGFGSQPTTYQLSFNQR</sequence>
<dbReference type="PRINTS" id="PR01684">
    <property type="entry name" value="EP450ICYP2A"/>
</dbReference>
<dbReference type="PROSITE" id="PS00086">
    <property type="entry name" value="CYTOCHROME_P450"/>
    <property type="match status" value="1"/>
</dbReference>
<evidence type="ECO:0000313" key="15">
    <source>
        <dbReference type="Proteomes" id="UP001162483"/>
    </source>
</evidence>
<protein>
    <submittedName>
        <fullName evidence="14">Uncharacterized protein</fullName>
    </submittedName>
</protein>
<dbReference type="InterPro" id="IPR008067">
    <property type="entry name" value="Cyt_P450_E_grp-I_CYP2A-like"/>
</dbReference>
<evidence type="ECO:0000256" key="7">
    <source>
        <dbReference type="ARBA" id="ARBA00022824"/>
    </source>
</evidence>
<evidence type="ECO:0000256" key="1">
    <source>
        <dbReference type="ARBA" id="ARBA00001971"/>
    </source>
</evidence>
<name>A0ABN9EKZ7_9NEOB</name>
<dbReference type="EMBL" id="CATNWA010015658">
    <property type="protein sequence ID" value="CAI9585505.1"/>
    <property type="molecule type" value="Genomic_DNA"/>
</dbReference>
<dbReference type="PANTHER" id="PTHR24300:SF424">
    <property type="entry name" value="CYTOCHROME P450"/>
    <property type="match status" value="1"/>
</dbReference>
<keyword evidence="10 12" id="KW-0408">Iron</keyword>
<evidence type="ECO:0000256" key="6">
    <source>
        <dbReference type="ARBA" id="ARBA00022723"/>
    </source>
</evidence>
<keyword evidence="11" id="KW-0472">Membrane</keyword>
<dbReference type="PRINTS" id="PR00463">
    <property type="entry name" value="EP450I"/>
</dbReference>
<comment type="similarity">
    <text evidence="4 12">Belongs to the cytochrome P450 family.</text>
</comment>
<evidence type="ECO:0000256" key="8">
    <source>
        <dbReference type="ARBA" id="ARBA00022848"/>
    </source>
</evidence>
<keyword evidence="7" id="KW-0256">Endoplasmic reticulum</keyword>
<evidence type="ECO:0000256" key="13">
    <source>
        <dbReference type="SAM" id="MobiDB-lite"/>
    </source>
</evidence>
<dbReference type="InterPro" id="IPR036396">
    <property type="entry name" value="Cyt_P450_sf"/>
</dbReference>
<keyword evidence="5 12" id="KW-0349">Heme</keyword>
<dbReference type="InterPro" id="IPR001128">
    <property type="entry name" value="Cyt_P450"/>
</dbReference>
<dbReference type="Proteomes" id="UP001162483">
    <property type="component" value="Unassembled WGS sequence"/>
</dbReference>
<dbReference type="Pfam" id="PF00067">
    <property type="entry name" value="p450"/>
    <property type="match status" value="1"/>
</dbReference>
<evidence type="ECO:0000256" key="11">
    <source>
        <dbReference type="ARBA" id="ARBA00023136"/>
    </source>
</evidence>
<keyword evidence="9 12" id="KW-0560">Oxidoreductase</keyword>
<organism evidence="14 15">
    <name type="scientific">Staurois parvus</name>
    <dbReference type="NCBI Taxonomy" id="386267"/>
    <lineage>
        <taxon>Eukaryota</taxon>
        <taxon>Metazoa</taxon>
        <taxon>Chordata</taxon>
        <taxon>Craniata</taxon>
        <taxon>Vertebrata</taxon>
        <taxon>Euteleostomi</taxon>
        <taxon>Amphibia</taxon>
        <taxon>Batrachia</taxon>
        <taxon>Anura</taxon>
        <taxon>Neobatrachia</taxon>
        <taxon>Ranoidea</taxon>
        <taxon>Ranidae</taxon>
        <taxon>Staurois</taxon>
    </lineage>
</organism>
<comment type="subcellular location">
    <subcellularLocation>
        <location evidence="3">Endoplasmic reticulum membrane</location>
    </subcellularLocation>
    <subcellularLocation>
        <location evidence="2">Microsome membrane</location>
    </subcellularLocation>
</comment>
<proteinExistence type="inferred from homology"/>
<dbReference type="InterPro" id="IPR017972">
    <property type="entry name" value="Cyt_P450_CS"/>
</dbReference>
<evidence type="ECO:0000256" key="4">
    <source>
        <dbReference type="ARBA" id="ARBA00010617"/>
    </source>
</evidence>
<evidence type="ECO:0000256" key="3">
    <source>
        <dbReference type="ARBA" id="ARBA00004586"/>
    </source>
</evidence>
<evidence type="ECO:0000256" key="10">
    <source>
        <dbReference type="ARBA" id="ARBA00023004"/>
    </source>
</evidence>
<dbReference type="SUPFAM" id="SSF48264">
    <property type="entry name" value="Cytochrome P450"/>
    <property type="match status" value="1"/>
</dbReference>
<feature type="region of interest" description="Disordered" evidence="13">
    <location>
        <begin position="343"/>
        <end position="362"/>
    </location>
</feature>
<accession>A0ABN9EKZ7</accession>